<dbReference type="Proteomes" id="UP000009168">
    <property type="component" value="Unassembled WGS sequence"/>
</dbReference>
<keyword evidence="2" id="KW-0732">Signal</keyword>
<dbReference type="KEGG" id="tet:TTHERM_00773710"/>
<dbReference type="EMBL" id="GG662514">
    <property type="protein sequence ID" value="EAR83961.3"/>
    <property type="molecule type" value="Genomic_DNA"/>
</dbReference>
<dbReference type="InParanoid" id="I7MCH6"/>
<evidence type="ECO:0000256" key="2">
    <source>
        <dbReference type="SAM" id="SignalP"/>
    </source>
</evidence>
<name>I7MCH6_TETTS</name>
<feature type="chain" id="PRO_5003712393" evidence="2">
    <location>
        <begin position="18"/>
        <end position="357"/>
    </location>
</feature>
<gene>
    <name evidence="3" type="ORF">TTHERM_00773710</name>
</gene>
<reference evidence="4" key="1">
    <citation type="journal article" date="2006" name="PLoS Biol.">
        <title>Macronuclear genome sequence of the ciliate Tetrahymena thermophila, a model eukaryote.</title>
        <authorList>
            <person name="Eisen J.A."/>
            <person name="Coyne R.S."/>
            <person name="Wu M."/>
            <person name="Wu D."/>
            <person name="Thiagarajan M."/>
            <person name="Wortman J.R."/>
            <person name="Badger J.H."/>
            <person name="Ren Q."/>
            <person name="Amedeo P."/>
            <person name="Jones K.M."/>
            <person name="Tallon L.J."/>
            <person name="Delcher A.L."/>
            <person name="Salzberg S.L."/>
            <person name="Silva J.C."/>
            <person name="Haas B.J."/>
            <person name="Majoros W.H."/>
            <person name="Farzad M."/>
            <person name="Carlton J.M."/>
            <person name="Smith R.K. Jr."/>
            <person name="Garg J."/>
            <person name="Pearlman R.E."/>
            <person name="Karrer K.M."/>
            <person name="Sun L."/>
            <person name="Manning G."/>
            <person name="Elde N.C."/>
            <person name="Turkewitz A.P."/>
            <person name="Asai D.J."/>
            <person name="Wilkes D.E."/>
            <person name="Wang Y."/>
            <person name="Cai H."/>
            <person name="Collins K."/>
            <person name="Stewart B.A."/>
            <person name="Lee S.R."/>
            <person name="Wilamowska K."/>
            <person name="Weinberg Z."/>
            <person name="Ruzzo W.L."/>
            <person name="Wloga D."/>
            <person name="Gaertig J."/>
            <person name="Frankel J."/>
            <person name="Tsao C.-C."/>
            <person name="Gorovsky M.A."/>
            <person name="Keeling P.J."/>
            <person name="Waller R.F."/>
            <person name="Patron N.J."/>
            <person name="Cherry J.M."/>
            <person name="Stover N.A."/>
            <person name="Krieger C.J."/>
            <person name="del Toro C."/>
            <person name="Ryder H.F."/>
            <person name="Williamson S.C."/>
            <person name="Barbeau R.A."/>
            <person name="Hamilton E.P."/>
            <person name="Orias E."/>
        </authorList>
    </citation>
    <scope>NUCLEOTIDE SEQUENCE [LARGE SCALE GENOMIC DNA]</scope>
    <source>
        <strain evidence="4">SB210</strain>
    </source>
</reference>
<keyword evidence="1" id="KW-0175">Coiled coil</keyword>
<sequence length="357" mass="40940">MNKKLFVVLITLAVVFATRRETNVALAEMRRSAFGATILSTIQLNLAAMYDVSPITTLVDQILQSLQESQAAADYRNSTNQVRCDQNIEQFSRQIKDTQNTISSLQSQINSNQDSLQRDNYALQQASEDYDNTDISIDKGTVDREDAHERWEQSDKEITEALNALDEATKLIQHMVHGVSFAQIKSRYDKVLEKLTTNKSKHSTLFKPLIIALSQLSSQLNNDSIQKILNLLQNLRQALTDAQDEGRVAEETAQNLWQKLLEQLQINKQKYDDEKQRLTDQIISISALLNQQKNSLENNNNSLENFIIQLQDEQTLCQKQSLDYEDETKENQKESAILMELKEHLNEKFSQVVEFIQ</sequence>
<dbReference type="HOGENOM" id="CLU_065704_0_0_1"/>
<evidence type="ECO:0000256" key="1">
    <source>
        <dbReference type="SAM" id="Coils"/>
    </source>
</evidence>
<dbReference type="OrthoDB" id="298080at2759"/>
<dbReference type="OMA" id="EDAHERW"/>
<organism evidence="3 4">
    <name type="scientific">Tetrahymena thermophila (strain SB210)</name>
    <dbReference type="NCBI Taxonomy" id="312017"/>
    <lineage>
        <taxon>Eukaryota</taxon>
        <taxon>Sar</taxon>
        <taxon>Alveolata</taxon>
        <taxon>Ciliophora</taxon>
        <taxon>Intramacronucleata</taxon>
        <taxon>Oligohymenophorea</taxon>
        <taxon>Hymenostomatida</taxon>
        <taxon>Tetrahymenina</taxon>
        <taxon>Tetrahymenidae</taxon>
        <taxon>Tetrahymena</taxon>
    </lineage>
</organism>
<evidence type="ECO:0000313" key="4">
    <source>
        <dbReference type="Proteomes" id="UP000009168"/>
    </source>
</evidence>
<dbReference type="eggNOG" id="ENOG502SR74">
    <property type="taxonomic scope" value="Eukaryota"/>
</dbReference>
<protein>
    <submittedName>
        <fullName evidence="3">Trichocyst matrix protein T4-B, putative</fullName>
    </submittedName>
</protein>
<dbReference type="RefSeq" id="XP_001031624.3">
    <property type="nucleotide sequence ID" value="XM_001031624.4"/>
</dbReference>
<proteinExistence type="predicted"/>
<accession>I7MCH6</accession>
<dbReference type="AlphaFoldDB" id="I7MCH6"/>
<keyword evidence="4" id="KW-1185">Reference proteome</keyword>
<evidence type="ECO:0000313" key="3">
    <source>
        <dbReference type="EMBL" id="EAR83961.3"/>
    </source>
</evidence>
<feature type="coiled-coil region" evidence="1">
    <location>
        <begin position="225"/>
        <end position="313"/>
    </location>
</feature>
<feature type="signal peptide" evidence="2">
    <location>
        <begin position="1"/>
        <end position="17"/>
    </location>
</feature>
<dbReference type="GeneID" id="7823696"/>